<protein>
    <recommendedName>
        <fullName evidence="9">Lipoprotein signal peptidase</fullName>
        <ecNumber evidence="9">3.4.23.36</ecNumber>
    </recommendedName>
    <alternativeName>
        <fullName evidence="9">Prolipoprotein signal peptidase</fullName>
    </alternativeName>
    <alternativeName>
        <fullName evidence="9">Signal peptidase II</fullName>
        <shortName evidence="9">SPase II</shortName>
    </alternativeName>
</protein>
<evidence type="ECO:0000256" key="6">
    <source>
        <dbReference type="ARBA" id="ARBA00022801"/>
    </source>
</evidence>
<evidence type="ECO:0000313" key="13">
    <source>
        <dbReference type="Proteomes" id="UP000520814"/>
    </source>
</evidence>
<comment type="pathway">
    <text evidence="9">Protein modification; lipoprotein biosynthesis (signal peptide cleavage).</text>
</comment>
<evidence type="ECO:0000256" key="7">
    <source>
        <dbReference type="ARBA" id="ARBA00022989"/>
    </source>
</evidence>
<organism evidence="12 13">
    <name type="scientific">Armatimonas rosea</name>
    <dbReference type="NCBI Taxonomy" id="685828"/>
    <lineage>
        <taxon>Bacteria</taxon>
        <taxon>Bacillati</taxon>
        <taxon>Armatimonadota</taxon>
        <taxon>Armatimonadia</taxon>
        <taxon>Armatimonadales</taxon>
        <taxon>Armatimonadaceae</taxon>
        <taxon>Armatimonas</taxon>
    </lineage>
</organism>
<feature type="transmembrane region" description="Helical" evidence="9">
    <location>
        <begin position="64"/>
        <end position="80"/>
    </location>
</feature>
<keyword evidence="2 9" id="KW-1003">Cell membrane</keyword>
<comment type="similarity">
    <text evidence="1 9 10">Belongs to the peptidase A8 family.</text>
</comment>
<dbReference type="InterPro" id="IPR001872">
    <property type="entry name" value="Peptidase_A8"/>
</dbReference>
<feature type="active site" evidence="9">
    <location>
        <position position="119"/>
    </location>
</feature>
<proteinExistence type="inferred from homology"/>
<comment type="catalytic activity">
    <reaction evidence="9">
        <text>Release of signal peptides from bacterial membrane prolipoproteins. Hydrolyzes -Xaa-Yaa-Zaa-|-(S,diacylglyceryl)Cys-, in which Xaa is hydrophobic (preferably Leu), and Yaa (Ala or Ser) and Zaa (Gly or Ala) have small, neutral side chains.</text>
        <dbReference type="EC" id="3.4.23.36"/>
    </reaction>
</comment>
<dbReference type="AlphaFoldDB" id="A0A7W9STK7"/>
<evidence type="ECO:0000256" key="1">
    <source>
        <dbReference type="ARBA" id="ARBA00006139"/>
    </source>
</evidence>
<evidence type="ECO:0000256" key="4">
    <source>
        <dbReference type="ARBA" id="ARBA00022692"/>
    </source>
</evidence>
<evidence type="ECO:0000256" key="2">
    <source>
        <dbReference type="ARBA" id="ARBA00022475"/>
    </source>
</evidence>
<dbReference type="PANTHER" id="PTHR33695">
    <property type="entry name" value="LIPOPROTEIN SIGNAL PEPTIDASE"/>
    <property type="match status" value="1"/>
</dbReference>
<dbReference type="UniPathway" id="UPA00665"/>
<keyword evidence="5 9" id="KW-0064">Aspartyl protease</keyword>
<dbReference type="EC" id="3.4.23.36" evidence="9"/>
<accession>A0A7W9STK7</accession>
<reference evidence="12 13" key="1">
    <citation type="submission" date="2020-08" db="EMBL/GenBank/DDBJ databases">
        <title>Genomic Encyclopedia of Type Strains, Phase IV (KMG-IV): sequencing the most valuable type-strain genomes for metagenomic binning, comparative biology and taxonomic classification.</title>
        <authorList>
            <person name="Goeker M."/>
        </authorList>
    </citation>
    <scope>NUCLEOTIDE SEQUENCE [LARGE SCALE GENOMIC DNA]</scope>
    <source>
        <strain evidence="12 13">DSM 23562</strain>
    </source>
</reference>
<evidence type="ECO:0000256" key="11">
    <source>
        <dbReference type="SAM" id="SignalP"/>
    </source>
</evidence>
<dbReference type="HAMAP" id="MF_00161">
    <property type="entry name" value="LspA"/>
    <property type="match status" value="1"/>
</dbReference>
<feature type="transmembrane region" description="Helical" evidence="9">
    <location>
        <begin position="92"/>
        <end position="109"/>
    </location>
</feature>
<dbReference type="GO" id="GO:0004190">
    <property type="term" value="F:aspartic-type endopeptidase activity"/>
    <property type="evidence" value="ECO:0007669"/>
    <property type="project" value="UniProtKB-UniRule"/>
</dbReference>
<keyword evidence="11" id="KW-0732">Signal</keyword>
<keyword evidence="4 9" id="KW-0812">Transmembrane</keyword>
<sequence length="171" mass="18261">MPKRLAPAWFYLLAGAIAVADQAVKAVVKAQIPLHTTVPLWPGVFHLTHVQNDGIAFSMLEKKTWLIIFASVIIMAGIVVTERRAKGGLDRFSGIALALPLGGALGNLIDRLRTGLVTDFLDFRAINFAIFNVADMAITIGICLLAVRSFLLSEPTATPTPSPAAPVGEES</sequence>
<keyword evidence="7 9" id="KW-1133">Transmembrane helix</keyword>
<feature type="signal peptide" evidence="11">
    <location>
        <begin position="1"/>
        <end position="20"/>
    </location>
</feature>
<evidence type="ECO:0000256" key="5">
    <source>
        <dbReference type="ARBA" id="ARBA00022750"/>
    </source>
</evidence>
<dbReference type="RefSeq" id="WP_184200647.1">
    <property type="nucleotide sequence ID" value="NZ_JACHGW010000004.1"/>
</dbReference>
<evidence type="ECO:0000313" key="12">
    <source>
        <dbReference type="EMBL" id="MBB6052150.1"/>
    </source>
</evidence>
<dbReference type="GO" id="GO:0005886">
    <property type="term" value="C:plasma membrane"/>
    <property type="evidence" value="ECO:0007669"/>
    <property type="project" value="UniProtKB-SubCell"/>
</dbReference>
<evidence type="ECO:0000256" key="10">
    <source>
        <dbReference type="RuleBase" id="RU004181"/>
    </source>
</evidence>
<feature type="transmembrane region" description="Helical" evidence="9">
    <location>
        <begin position="129"/>
        <end position="147"/>
    </location>
</feature>
<comment type="subcellular location">
    <subcellularLocation>
        <location evidence="9">Cell membrane</location>
        <topology evidence="9">Multi-pass membrane protein</topology>
    </subcellularLocation>
</comment>
<dbReference type="PANTHER" id="PTHR33695:SF1">
    <property type="entry name" value="LIPOPROTEIN SIGNAL PEPTIDASE"/>
    <property type="match status" value="1"/>
</dbReference>
<dbReference type="PRINTS" id="PR00781">
    <property type="entry name" value="LIPOSIGPTASE"/>
</dbReference>
<dbReference type="GO" id="GO:0006508">
    <property type="term" value="P:proteolysis"/>
    <property type="evidence" value="ECO:0007669"/>
    <property type="project" value="UniProtKB-KW"/>
</dbReference>
<dbReference type="NCBIfam" id="TIGR00077">
    <property type="entry name" value="lspA"/>
    <property type="match status" value="1"/>
</dbReference>
<feature type="chain" id="PRO_5031300062" description="Lipoprotein signal peptidase" evidence="11">
    <location>
        <begin position="21"/>
        <end position="171"/>
    </location>
</feature>
<comment type="caution">
    <text evidence="12">The sequence shown here is derived from an EMBL/GenBank/DDBJ whole genome shotgun (WGS) entry which is preliminary data.</text>
</comment>
<evidence type="ECO:0000256" key="8">
    <source>
        <dbReference type="ARBA" id="ARBA00023136"/>
    </source>
</evidence>
<keyword evidence="6 9" id="KW-0378">Hydrolase</keyword>
<keyword evidence="13" id="KW-1185">Reference proteome</keyword>
<feature type="active site" evidence="9">
    <location>
        <position position="135"/>
    </location>
</feature>
<comment type="function">
    <text evidence="9">This protein specifically catalyzes the removal of signal peptides from prolipoproteins.</text>
</comment>
<dbReference type="EMBL" id="JACHGW010000004">
    <property type="protein sequence ID" value="MBB6052150.1"/>
    <property type="molecule type" value="Genomic_DNA"/>
</dbReference>
<name>A0A7W9STK7_ARMRO</name>
<keyword evidence="3 9" id="KW-0645">Protease</keyword>
<keyword evidence="8 9" id="KW-0472">Membrane</keyword>
<dbReference type="Proteomes" id="UP000520814">
    <property type="component" value="Unassembled WGS sequence"/>
</dbReference>
<comment type="caution">
    <text evidence="9">Lacks conserved residue(s) required for the propagation of feature annotation.</text>
</comment>
<evidence type="ECO:0000256" key="3">
    <source>
        <dbReference type="ARBA" id="ARBA00022670"/>
    </source>
</evidence>
<dbReference type="Pfam" id="PF01252">
    <property type="entry name" value="Peptidase_A8"/>
    <property type="match status" value="1"/>
</dbReference>
<gene>
    <name evidence="9" type="primary">lspA</name>
    <name evidence="12" type="ORF">HNQ39_003971</name>
</gene>
<evidence type="ECO:0000256" key="9">
    <source>
        <dbReference type="HAMAP-Rule" id="MF_00161"/>
    </source>
</evidence>